<dbReference type="KEGG" id="smo:SELMODRAFT_419683"/>
<dbReference type="HOGENOM" id="CLU_2042097_0_0_1"/>
<feature type="compositionally biased region" description="Basic and acidic residues" evidence="1">
    <location>
        <begin position="70"/>
        <end position="86"/>
    </location>
</feature>
<evidence type="ECO:0000256" key="1">
    <source>
        <dbReference type="SAM" id="MobiDB-lite"/>
    </source>
</evidence>
<feature type="compositionally biased region" description="Basic and acidic residues" evidence="1">
    <location>
        <begin position="94"/>
        <end position="121"/>
    </location>
</feature>
<feature type="region of interest" description="Disordered" evidence="1">
    <location>
        <begin position="35"/>
        <end position="121"/>
    </location>
</feature>
<dbReference type="InParanoid" id="D8S9Q0"/>
<protein>
    <submittedName>
        <fullName evidence="2">Uncharacterized protein</fullName>
    </submittedName>
</protein>
<proteinExistence type="predicted"/>
<accession>D8S9Q0</accession>
<evidence type="ECO:0000313" key="2">
    <source>
        <dbReference type="EMBL" id="EFJ18997.1"/>
    </source>
</evidence>
<dbReference type="Gramene" id="EFJ18997">
    <property type="protein sequence ID" value="EFJ18997"/>
    <property type="gene ID" value="SELMODRAFT_419683"/>
</dbReference>
<dbReference type="EMBL" id="GL377608">
    <property type="protein sequence ID" value="EFJ18997.1"/>
    <property type="molecule type" value="Genomic_DNA"/>
</dbReference>
<feature type="compositionally biased region" description="Polar residues" evidence="1">
    <location>
        <begin position="55"/>
        <end position="69"/>
    </location>
</feature>
<dbReference type="Gene3D" id="6.10.140.1430">
    <property type="match status" value="1"/>
</dbReference>
<dbReference type="Proteomes" id="UP000001514">
    <property type="component" value="Unassembled WGS sequence"/>
</dbReference>
<name>D8S9Q0_SELML</name>
<reference evidence="2 3" key="1">
    <citation type="journal article" date="2011" name="Science">
        <title>The Selaginella genome identifies genetic changes associated with the evolution of vascular plants.</title>
        <authorList>
            <person name="Banks J.A."/>
            <person name="Nishiyama T."/>
            <person name="Hasebe M."/>
            <person name="Bowman J.L."/>
            <person name="Gribskov M."/>
            <person name="dePamphilis C."/>
            <person name="Albert V.A."/>
            <person name="Aono N."/>
            <person name="Aoyama T."/>
            <person name="Ambrose B.A."/>
            <person name="Ashton N.W."/>
            <person name="Axtell M.J."/>
            <person name="Barker E."/>
            <person name="Barker M.S."/>
            <person name="Bennetzen J.L."/>
            <person name="Bonawitz N.D."/>
            <person name="Chapple C."/>
            <person name="Cheng C."/>
            <person name="Correa L.G."/>
            <person name="Dacre M."/>
            <person name="DeBarry J."/>
            <person name="Dreyer I."/>
            <person name="Elias M."/>
            <person name="Engstrom E.M."/>
            <person name="Estelle M."/>
            <person name="Feng L."/>
            <person name="Finet C."/>
            <person name="Floyd S.K."/>
            <person name="Frommer W.B."/>
            <person name="Fujita T."/>
            <person name="Gramzow L."/>
            <person name="Gutensohn M."/>
            <person name="Harholt J."/>
            <person name="Hattori M."/>
            <person name="Heyl A."/>
            <person name="Hirai T."/>
            <person name="Hiwatashi Y."/>
            <person name="Ishikawa M."/>
            <person name="Iwata M."/>
            <person name="Karol K.G."/>
            <person name="Koehler B."/>
            <person name="Kolukisaoglu U."/>
            <person name="Kubo M."/>
            <person name="Kurata T."/>
            <person name="Lalonde S."/>
            <person name="Li K."/>
            <person name="Li Y."/>
            <person name="Litt A."/>
            <person name="Lyons E."/>
            <person name="Manning G."/>
            <person name="Maruyama T."/>
            <person name="Michael T.P."/>
            <person name="Mikami K."/>
            <person name="Miyazaki S."/>
            <person name="Morinaga S."/>
            <person name="Murata T."/>
            <person name="Mueller-Roeber B."/>
            <person name="Nelson D.R."/>
            <person name="Obara M."/>
            <person name="Oguri Y."/>
            <person name="Olmstead R.G."/>
            <person name="Onodera N."/>
            <person name="Petersen B.L."/>
            <person name="Pils B."/>
            <person name="Prigge M."/>
            <person name="Rensing S.A."/>
            <person name="Riano-Pachon D.M."/>
            <person name="Roberts A.W."/>
            <person name="Sato Y."/>
            <person name="Scheller H.V."/>
            <person name="Schulz B."/>
            <person name="Schulz C."/>
            <person name="Shakirov E.V."/>
            <person name="Shibagaki N."/>
            <person name="Shinohara N."/>
            <person name="Shippen D.E."/>
            <person name="Soerensen I."/>
            <person name="Sotooka R."/>
            <person name="Sugimoto N."/>
            <person name="Sugita M."/>
            <person name="Sumikawa N."/>
            <person name="Tanurdzic M."/>
            <person name="Theissen G."/>
            <person name="Ulvskov P."/>
            <person name="Wakazuki S."/>
            <person name="Weng J.K."/>
            <person name="Willats W.W."/>
            <person name="Wipf D."/>
            <person name="Wolf P.G."/>
            <person name="Yang L."/>
            <person name="Zimmer A.D."/>
            <person name="Zhu Q."/>
            <person name="Mitros T."/>
            <person name="Hellsten U."/>
            <person name="Loque D."/>
            <person name="Otillar R."/>
            <person name="Salamov A."/>
            <person name="Schmutz J."/>
            <person name="Shapiro H."/>
            <person name="Lindquist E."/>
            <person name="Lucas S."/>
            <person name="Rokhsar D."/>
            <person name="Grigoriev I.V."/>
        </authorList>
    </citation>
    <scope>NUCLEOTIDE SEQUENCE [LARGE SCALE GENOMIC DNA]</scope>
</reference>
<organism evidence="3">
    <name type="scientific">Selaginella moellendorffii</name>
    <name type="common">Spikemoss</name>
    <dbReference type="NCBI Taxonomy" id="88036"/>
    <lineage>
        <taxon>Eukaryota</taxon>
        <taxon>Viridiplantae</taxon>
        <taxon>Streptophyta</taxon>
        <taxon>Embryophyta</taxon>
        <taxon>Tracheophyta</taxon>
        <taxon>Lycopodiopsida</taxon>
        <taxon>Selaginellales</taxon>
        <taxon>Selaginellaceae</taxon>
        <taxon>Selaginella</taxon>
    </lineage>
</organism>
<evidence type="ECO:0000313" key="3">
    <source>
        <dbReference type="Proteomes" id="UP000001514"/>
    </source>
</evidence>
<gene>
    <name evidence="2" type="ORF">SELMODRAFT_419683</name>
</gene>
<dbReference type="AlphaFoldDB" id="D8S9Q0"/>
<keyword evidence="3" id="KW-1185">Reference proteome</keyword>
<sequence length="121" mass="12579">MEEGGSLAKREEDNQQFPVTIGAIAGKAPDVEDSFLVQDMTADAGKEQAAAHGKQPTSAMPESTHNAQESVKDAKDSASQKVEDAKSSASESVEGAKDTVKGAADHVKEGSKATFESGKDK</sequence>